<dbReference type="InterPro" id="IPR026838">
    <property type="entry name" value="YheC/D"/>
</dbReference>
<comment type="caution">
    <text evidence="1">The sequence shown here is derived from an EMBL/GenBank/DDBJ whole genome shotgun (WGS) entry which is preliminary data.</text>
</comment>
<organism evidence="1 2">
    <name type="scientific">Marinithermofilum abyssi</name>
    <dbReference type="NCBI Taxonomy" id="1571185"/>
    <lineage>
        <taxon>Bacteria</taxon>
        <taxon>Bacillati</taxon>
        <taxon>Bacillota</taxon>
        <taxon>Bacilli</taxon>
        <taxon>Bacillales</taxon>
        <taxon>Thermoactinomycetaceae</taxon>
        <taxon>Marinithermofilum</taxon>
    </lineage>
</organism>
<dbReference type="EMBL" id="BMHQ01000006">
    <property type="protein sequence ID" value="GGE18636.1"/>
    <property type="molecule type" value="Genomic_DNA"/>
</dbReference>
<evidence type="ECO:0000313" key="2">
    <source>
        <dbReference type="Proteomes" id="UP000625210"/>
    </source>
</evidence>
<keyword evidence="2" id="KW-1185">Reference proteome</keyword>
<evidence type="ECO:0008006" key="3">
    <source>
        <dbReference type="Google" id="ProtNLM"/>
    </source>
</evidence>
<protein>
    <recommendedName>
        <fullName evidence="3">YheC/D like ATP-grasp</fullName>
    </recommendedName>
</protein>
<name>A0A8J2YDN8_9BACL</name>
<dbReference type="AlphaFoldDB" id="A0A8J2YDN8"/>
<dbReference type="Gene3D" id="3.30.470.20">
    <property type="entry name" value="ATP-grasp fold, B domain"/>
    <property type="match status" value="1"/>
</dbReference>
<dbReference type="Pfam" id="PF14398">
    <property type="entry name" value="ATPgrasp_YheCD"/>
    <property type="match status" value="1"/>
</dbReference>
<reference evidence="1" key="2">
    <citation type="submission" date="2020-09" db="EMBL/GenBank/DDBJ databases">
        <authorList>
            <person name="Sun Q."/>
            <person name="Zhou Y."/>
        </authorList>
    </citation>
    <scope>NUCLEOTIDE SEQUENCE</scope>
    <source>
        <strain evidence="1">CGMCC 1.15179</strain>
    </source>
</reference>
<proteinExistence type="predicted"/>
<dbReference type="Proteomes" id="UP000625210">
    <property type="component" value="Unassembled WGS sequence"/>
</dbReference>
<dbReference type="SUPFAM" id="SSF56059">
    <property type="entry name" value="Glutathione synthetase ATP-binding domain-like"/>
    <property type="match status" value="1"/>
</dbReference>
<dbReference type="GO" id="GO:0005737">
    <property type="term" value="C:cytoplasm"/>
    <property type="evidence" value="ECO:0007669"/>
    <property type="project" value="TreeGrafter"/>
</dbReference>
<dbReference type="RefSeq" id="WP_188647806.1">
    <property type="nucleotide sequence ID" value="NZ_BMHQ01000006.1"/>
</dbReference>
<dbReference type="PANTHER" id="PTHR21621:SF0">
    <property type="entry name" value="BETA-CITRYLGLUTAMATE SYNTHASE B-RELATED"/>
    <property type="match status" value="1"/>
</dbReference>
<dbReference type="PANTHER" id="PTHR21621">
    <property type="entry name" value="RIBOSOMAL PROTEIN S6 MODIFICATION PROTEIN"/>
    <property type="match status" value="1"/>
</dbReference>
<evidence type="ECO:0000313" key="1">
    <source>
        <dbReference type="EMBL" id="GGE18636.1"/>
    </source>
</evidence>
<dbReference type="GO" id="GO:0016879">
    <property type="term" value="F:ligase activity, forming carbon-nitrogen bonds"/>
    <property type="evidence" value="ECO:0007669"/>
    <property type="project" value="TreeGrafter"/>
</dbReference>
<gene>
    <name evidence="1" type="ORF">GCM10011571_20710</name>
</gene>
<reference evidence="1" key="1">
    <citation type="journal article" date="2014" name="Int. J. Syst. Evol. Microbiol.">
        <title>Complete genome sequence of Corynebacterium casei LMG S-19264T (=DSM 44701T), isolated from a smear-ripened cheese.</title>
        <authorList>
            <consortium name="US DOE Joint Genome Institute (JGI-PGF)"/>
            <person name="Walter F."/>
            <person name="Albersmeier A."/>
            <person name="Kalinowski J."/>
            <person name="Ruckert C."/>
        </authorList>
    </citation>
    <scope>NUCLEOTIDE SEQUENCE</scope>
    <source>
        <strain evidence="1">CGMCC 1.15179</strain>
    </source>
</reference>
<accession>A0A8J2YDN8</accession>
<sequence>MAFQGRLQGKMKINTLLLKDPWISPHIPKTEWLSEESLRAMLQQYETVYVKPNKGNKGIGIFRVRKINSKKCEIQSSMNVEVKIVSLQKAFSFLNKHIERDRYYIVQQGIEMAQLEGRPYDIRIMMHKPFDHWQLSGWVVRLSKRDMIVTNMHRGGESISIDRALKGNNWDAAQIAGDLSNLAHLVSNVLDNYYELRELGIDLAVDNKGKVWFIEANTGPGFRQMFKAVSRPMYRRVLYTHKFIVKKYS</sequence>